<comment type="caution">
    <text evidence="8">The sequence shown here is derived from an EMBL/GenBank/DDBJ whole genome shotgun (WGS) entry which is preliminary data.</text>
</comment>
<dbReference type="PANTHER" id="PTHR46566">
    <property type="entry name" value="1-PHOSPHOFRUCTOKINASE-RELATED"/>
    <property type="match status" value="1"/>
</dbReference>
<dbReference type="NCBIfam" id="TIGR03168">
    <property type="entry name" value="1-PFK"/>
    <property type="match status" value="1"/>
</dbReference>
<dbReference type="GO" id="GO:0005524">
    <property type="term" value="F:ATP binding"/>
    <property type="evidence" value="ECO:0007669"/>
    <property type="project" value="UniProtKB-KW"/>
</dbReference>
<accession>A0A1V5T236</accession>
<evidence type="ECO:0000256" key="1">
    <source>
        <dbReference type="ARBA" id="ARBA00010688"/>
    </source>
</evidence>
<dbReference type="PIRSF" id="PIRSF000535">
    <property type="entry name" value="1PFK/6PFK/LacC"/>
    <property type="match status" value="1"/>
</dbReference>
<dbReference type="PROSITE" id="PS00583">
    <property type="entry name" value="PFKB_KINASES_1"/>
    <property type="match status" value="1"/>
</dbReference>
<dbReference type="AlphaFoldDB" id="A0A1V5T236"/>
<gene>
    <name evidence="8" type="primary">lacC_2</name>
    <name evidence="8" type="ORF">BWY41_00539</name>
</gene>
<dbReference type="GO" id="GO:0009024">
    <property type="term" value="F:tagatose-6-phosphate kinase activity"/>
    <property type="evidence" value="ECO:0007669"/>
    <property type="project" value="UniProtKB-EC"/>
</dbReference>
<evidence type="ECO:0000256" key="6">
    <source>
        <dbReference type="PIRNR" id="PIRNR000535"/>
    </source>
</evidence>
<dbReference type="InterPro" id="IPR002173">
    <property type="entry name" value="Carboh/pur_kinase_PfkB_CS"/>
</dbReference>
<keyword evidence="4 8" id="KW-0418">Kinase</keyword>
<evidence type="ECO:0000256" key="3">
    <source>
        <dbReference type="ARBA" id="ARBA00022741"/>
    </source>
</evidence>
<proteinExistence type="inferred from homology"/>
<dbReference type="Pfam" id="PF00294">
    <property type="entry name" value="PfkB"/>
    <property type="match status" value="1"/>
</dbReference>
<dbReference type="Gene3D" id="3.40.1190.20">
    <property type="match status" value="1"/>
</dbReference>
<keyword evidence="5" id="KW-0067">ATP-binding</keyword>
<dbReference type="PANTHER" id="PTHR46566:SF2">
    <property type="entry name" value="ATP-DEPENDENT 6-PHOSPHOFRUCTOKINASE ISOZYME 2"/>
    <property type="match status" value="1"/>
</dbReference>
<organism evidence="8">
    <name type="scientific">Candidatus Atribacter allofermentans</name>
    <dbReference type="NCBI Taxonomy" id="1852833"/>
    <lineage>
        <taxon>Bacteria</taxon>
        <taxon>Pseudomonadati</taxon>
        <taxon>Atribacterota</taxon>
        <taxon>Atribacteria</taxon>
        <taxon>Atribacterales</taxon>
        <taxon>Atribacteraceae</taxon>
        <taxon>Atribacter</taxon>
    </lineage>
</organism>
<dbReference type="InterPro" id="IPR011611">
    <property type="entry name" value="PfkB_dom"/>
</dbReference>
<evidence type="ECO:0000256" key="4">
    <source>
        <dbReference type="ARBA" id="ARBA00022777"/>
    </source>
</evidence>
<evidence type="ECO:0000256" key="2">
    <source>
        <dbReference type="ARBA" id="ARBA00022679"/>
    </source>
</evidence>
<evidence type="ECO:0000313" key="8">
    <source>
        <dbReference type="EMBL" id="OQA60768.1"/>
    </source>
</evidence>
<evidence type="ECO:0000259" key="7">
    <source>
        <dbReference type="Pfam" id="PF00294"/>
    </source>
</evidence>
<keyword evidence="3" id="KW-0547">Nucleotide-binding</keyword>
<name>A0A1V5T236_9BACT</name>
<dbReference type="InterPro" id="IPR017583">
    <property type="entry name" value="Tagatose/fructose_Pkinase"/>
</dbReference>
<sequence length="317" mass="34327">MILVVCANPALDRLLVLPELGLDGVNRTSRVEVTVAGKGINVARALQTMGLESHLFLFLGGENGNKVARGLSQECLPFDAWPTLGETRLTTIIHEEKIHRHTVINESGPIVPFESSLDLIHSIEKQLKPDDFLILSGSLPRGVRRDLYSVLIHIAHQKKAYSVLDSSGIPFSLALKSIPFLVKPNVKEAEEALGFAILSLGDKIKAVACFQKIKIPLVILSDGPNGLVVGYHDEVFIVKADNTLRGGGYAIGSGDTLVGGVVAQLSQQVDVKDAIIFGTACGLANTFCSGAGVFNLDMAHQFMEHIFIENYYSSKRR</sequence>
<comment type="similarity">
    <text evidence="1">Belongs to the carbohydrate kinase PfkB family.</text>
</comment>
<dbReference type="InterPro" id="IPR029056">
    <property type="entry name" value="Ribokinase-like"/>
</dbReference>
<feature type="domain" description="Carbohydrate kinase PfkB" evidence="7">
    <location>
        <begin position="23"/>
        <end position="292"/>
    </location>
</feature>
<dbReference type="SUPFAM" id="SSF53613">
    <property type="entry name" value="Ribokinase-like"/>
    <property type="match status" value="1"/>
</dbReference>
<protein>
    <submittedName>
        <fullName evidence="8">Tagatose-6-phosphate kinase</fullName>
        <ecNumber evidence="8">2.7.1.144</ecNumber>
    </submittedName>
</protein>
<dbReference type="EC" id="2.7.1.144" evidence="8"/>
<dbReference type="GO" id="GO:0005975">
    <property type="term" value="P:carbohydrate metabolic process"/>
    <property type="evidence" value="ECO:0007669"/>
    <property type="project" value="InterPro"/>
</dbReference>
<dbReference type="EMBL" id="MWBQ01000033">
    <property type="protein sequence ID" value="OQA60768.1"/>
    <property type="molecule type" value="Genomic_DNA"/>
</dbReference>
<keyword evidence="2 6" id="KW-0808">Transferase</keyword>
<reference evidence="8" key="1">
    <citation type="submission" date="2017-02" db="EMBL/GenBank/DDBJ databases">
        <title>Delving into the versatile metabolic prowess of the omnipresent phylum Bacteroidetes.</title>
        <authorList>
            <person name="Nobu M.K."/>
            <person name="Mei R."/>
            <person name="Narihiro T."/>
            <person name="Kuroda K."/>
            <person name="Liu W.-T."/>
        </authorList>
    </citation>
    <scope>NUCLEOTIDE SEQUENCE</scope>
    <source>
        <strain evidence="8">ADurb.Bin276</strain>
    </source>
</reference>
<evidence type="ECO:0000256" key="5">
    <source>
        <dbReference type="ARBA" id="ARBA00022840"/>
    </source>
</evidence>
<dbReference type="Proteomes" id="UP000485569">
    <property type="component" value="Unassembled WGS sequence"/>
</dbReference>